<comment type="function">
    <text evidence="1">Catalyzes the ATP-dependent phosphorylation of thiamine-monophosphate (TMP) to form thiamine-pyrophosphate (TPP), the active form of vitamin B1.</text>
</comment>
<feature type="binding site" evidence="1">
    <location>
        <position position="37"/>
    </location>
    <ligand>
        <name>Mg(2+)</name>
        <dbReference type="ChEBI" id="CHEBI:18420"/>
        <label>3</label>
    </ligand>
</feature>
<dbReference type="SUPFAM" id="SSF55326">
    <property type="entry name" value="PurM N-terminal domain-like"/>
    <property type="match status" value="1"/>
</dbReference>
<feature type="binding site" evidence="1">
    <location>
        <position position="37"/>
    </location>
    <ligand>
        <name>Mg(2+)</name>
        <dbReference type="ChEBI" id="CHEBI:18420"/>
        <label>4</label>
    </ligand>
</feature>
<dbReference type="RefSeq" id="WP_015325443.1">
    <property type="nucleotide sequence ID" value="NC_019977.1"/>
</dbReference>
<feature type="binding site" evidence="1">
    <location>
        <position position="323"/>
    </location>
    <ligand>
        <name>substrate</name>
    </ligand>
</feature>
<dbReference type="OrthoDB" id="45909at2157"/>
<dbReference type="Pfam" id="PF00586">
    <property type="entry name" value="AIRS"/>
    <property type="match status" value="1"/>
</dbReference>
<feature type="binding site" evidence="1">
    <location>
        <position position="155"/>
    </location>
    <ligand>
        <name>ATP</name>
        <dbReference type="ChEBI" id="CHEBI:30616"/>
    </ligand>
</feature>
<feature type="binding site" evidence="1">
    <location>
        <position position="82"/>
    </location>
    <ligand>
        <name>Mg(2+)</name>
        <dbReference type="ChEBI" id="CHEBI:18420"/>
        <label>3</label>
    </ligand>
</feature>
<protein>
    <recommendedName>
        <fullName evidence="1">Thiamine-monophosphate kinase</fullName>
        <shortName evidence="1">TMP kinase</shortName>
        <shortName evidence="1">Thiamine-phosphate kinase</shortName>
        <ecNumber evidence="1">2.7.4.16</ecNumber>
    </recommendedName>
</protein>
<dbReference type="GeneID" id="14406626"/>
<feature type="binding site" evidence="1">
    <location>
        <position position="82"/>
    </location>
    <ligand>
        <name>Mg(2+)</name>
        <dbReference type="ChEBI" id="CHEBI:18420"/>
        <label>2</label>
    </ligand>
</feature>
<evidence type="ECO:0000256" key="1">
    <source>
        <dbReference type="HAMAP-Rule" id="MF_02128"/>
    </source>
</evidence>
<dbReference type="GO" id="GO:0005524">
    <property type="term" value="F:ATP binding"/>
    <property type="evidence" value="ECO:0007669"/>
    <property type="project" value="UniProtKB-UniRule"/>
</dbReference>
<feature type="binding site" evidence="1">
    <location>
        <position position="220"/>
    </location>
    <ligand>
        <name>ATP</name>
        <dbReference type="ChEBI" id="CHEBI:30616"/>
    </ligand>
</feature>
<dbReference type="InterPro" id="IPR010918">
    <property type="entry name" value="PurM-like_C_dom"/>
</dbReference>
<dbReference type="GO" id="GO:0009030">
    <property type="term" value="F:thiamine-phosphate kinase activity"/>
    <property type="evidence" value="ECO:0007669"/>
    <property type="project" value="UniProtKB-UniRule"/>
</dbReference>
<feature type="binding site" evidence="1">
    <location>
        <position position="54"/>
    </location>
    <ligand>
        <name>Mg(2+)</name>
        <dbReference type="ChEBI" id="CHEBI:18420"/>
        <label>2</label>
    </ligand>
</feature>
<dbReference type="PANTHER" id="PTHR30270">
    <property type="entry name" value="THIAMINE-MONOPHOSPHATE KINASE"/>
    <property type="match status" value="1"/>
</dbReference>
<gene>
    <name evidence="1" type="primary">thiL</name>
    <name evidence="4" type="ordered locus">Metho_2113</name>
</gene>
<dbReference type="GO" id="GO:0009228">
    <property type="term" value="P:thiamine biosynthetic process"/>
    <property type="evidence" value="ECO:0007669"/>
    <property type="project" value="UniProtKB-KW"/>
</dbReference>
<evidence type="ECO:0000259" key="3">
    <source>
        <dbReference type="Pfam" id="PF02769"/>
    </source>
</evidence>
<comment type="pathway">
    <text evidence="1">Cofactor biosynthesis; thiamine diphosphate biosynthesis; thiamine diphosphate from thiamine phosphate: step 1/1.</text>
</comment>
<dbReference type="PANTHER" id="PTHR30270:SF3">
    <property type="entry name" value="THIAMINE-MONOPHOSPHATE KINASE"/>
    <property type="match status" value="1"/>
</dbReference>
<dbReference type="InterPro" id="IPR036676">
    <property type="entry name" value="PurM-like_C_sf"/>
</dbReference>
<dbReference type="HOGENOM" id="CLU_046964_2_0_2"/>
<feature type="binding site" evidence="1">
    <location>
        <position position="130"/>
    </location>
    <ligand>
        <name>Mg(2+)</name>
        <dbReference type="ChEBI" id="CHEBI:18420"/>
        <label>1</label>
    </ligand>
</feature>
<dbReference type="PIRSF" id="PIRSF005303">
    <property type="entry name" value="Thiam_monoph_kin"/>
    <property type="match status" value="1"/>
</dbReference>
<keyword evidence="1" id="KW-0808">Transferase</keyword>
<dbReference type="EC" id="2.7.4.16" evidence="1"/>
<feature type="binding site" evidence="1">
    <location>
        <begin position="129"/>
        <end position="130"/>
    </location>
    <ligand>
        <name>ATP</name>
        <dbReference type="ChEBI" id="CHEBI:30616"/>
    </ligand>
</feature>
<dbReference type="Pfam" id="PF02769">
    <property type="entry name" value="AIRS_C"/>
    <property type="match status" value="1"/>
</dbReference>
<dbReference type="AlphaFoldDB" id="L0L1L8"/>
<comment type="catalytic activity">
    <reaction evidence="1">
        <text>thiamine phosphate + ATP = thiamine diphosphate + ADP</text>
        <dbReference type="Rhea" id="RHEA:15913"/>
        <dbReference type="ChEBI" id="CHEBI:30616"/>
        <dbReference type="ChEBI" id="CHEBI:37575"/>
        <dbReference type="ChEBI" id="CHEBI:58937"/>
        <dbReference type="ChEBI" id="CHEBI:456216"/>
        <dbReference type="EC" id="2.7.4.16"/>
    </reaction>
</comment>
<dbReference type="InterPro" id="IPR016188">
    <property type="entry name" value="PurM-like_N"/>
</dbReference>
<dbReference type="InterPro" id="IPR036921">
    <property type="entry name" value="PurM-like_N_sf"/>
</dbReference>
<dbReference type="CDD" id="cd02194">
    <property type="entry name" value="ThiL"/>
    <property type="match status" value="1"/>
</dbReference>
<dbReference type="Gene3D" id="3.30.1330.10">
    <property type="entry name" value="PurM-like, N-terminal domain"/>
    <property type="match status" value="1"/>
</dbReference>
<feature type="binding site" evidence="1">
    <location>
        <position position="218"/>
    </location>
    <ligand>
        <name>Mg(2+)</name>
        <dbReference type="ChEBI" id="CHEBI:18420"/>
        <label>3</label>
    </ligand>
</feature>
<dbReference type="HAMAP" id="MF_02128">
    <property type="entry name" value="TMP_kinase"/>
    <property type="match status" value="1"/>
</dbReference>
<feature type="binding site" evidence="1">
    <location>
        <position position="61"/>
    </location>
    <ligand>
        <name>substrate</name>
    </ligand>
</feature>
<comment type="similarity">
    <text evidence="1">Belongs to the thiamine-monophosphate kinase family.</text>
</comment>
<feature type="binding site" evidence="1">
    <location>
        <position position="53"/>
    </location>
    <ligand>
        <name>Mg(2+)</name>
        <dbReference type="ChEBI" id="CHEBI:18420"/>
        <label>1</label>
    </ligand>
</feature>
<reference evidence="4 5" key="1">
    <citation type="submission" date="2012-02" db="EMBL/GenBank/DDBJ databases">
        <title>Complete sequence of chromosome of Methanomethylovorans hollandica DSM 15978.</title>
        <authorList>
            <person name="Lucas S."/>
            <person name="Copeland A."/>
            <person name="Lapidus A."/>
            <person name="Glavina del Rio T."/>
            <person name="Dalin E."/>
            <person name="Tice H."/>
            <person name="Bruce D."/>
            <person name="Goodwin L."/>
            <person name="Pitluck S."/>
            <person name="Peters L."/>
            <person name="Mikhailova N."/>
            <person name="Held B."/>
            <person name="Kyrpides N."/>
            <person name="Mavromatis K."/>
            <person name="Ivanova N."/>
            <person name="Brettin T."/>
            <person name="Detter J.C."/>
            <person name="Han C."/>
            <person name="Larimer F."/>
            <person name="Land M."/>
            <person name="Hauser L."/>
            <person name="Markowitz V."/>
            <person name="Cheng J.-F."/>
            <person name="Hugenholtz P."/>
            <person name="Woyke T."/>
            <person name="Wu D."/>
            <person name="Spring S."/>
            <person name="Schroeder M."/>
            <person name="Brambilla E."/>
            <person name="Klenk H.-P."/>
            <person name="Eisen J.A."/>
        </authorList>
    </citation>
    <scope>NUCLEOTIDE SEQUENCE [LARGE SCALE GENOMIC DNA]</scope>
    <source>
        <strain evidence="5">DSM 15978 / NBRC 107637 / DMS1</strain>
    </source>
</reference>
<keyword evidence="1" id="KW-0547">Nucleotide-binding</keyword>
<proteinExistence type="inferred from homology"/>
<dbReference type="UniPathway" id="UPA00060">
    <property type="reaction ID" value="UER00142"/>
</dbReference>
<keyword evidence="1" id="KW-0460">Magnesium</keyword>
<dbReference type="STRING" id="867904.Metho_2113"/>
<dbReference type="KEGG" id="mhz:Metho_2113"/>
<evidence type="ECO:0000313" key="5">
    <source>
        <dbReference type="Proteomes" id="UP000010866"/>
    </source>
</evidence>
<comment type="miscellaneous">
    <text evidence="1">Reaction mechanism of ThiL seems to utilize a direct, inline transfer of the gamma-phosphate of ATP to TMP rather than a phosphorylated enzyme intermediate.</text>
</comment>
<dbReference type="Proteomes" id="UP000010866">
    <property type="component" value="Chromosome"/>
</dbReference>
<accession>L0L1L8</accession>
<evidence type="ECO:0000313" key="4">
    <source>
        <dbReference type="EMBL" id="AGB50278.1"/>
    </source>
</evidence>
<comment type="caution">
    <text evidence="1">Lacks conserved residue(s) required for the propagation of feature annotation.</text>
</comment>
<keyword evidence="5" id="KW-1185">Reference proteome</keyword>
<feature type="binding site" evidence="1">
    <location>
        <position position="221"/>
    </location>
    <ligand>
        <name>Mg(2+)</name>
        <dbReference type="ChEBI" id="CHEBI:18420"/>
        <label>5</label>
    </ligand>
</feature>
<feature type="domain" description="PurM-like C-terminal" evidence="3">
    <location>
        <begin position="160"/>
        <end position="304"/>
    </location>
</feature>
<keyword evidence="1 4" id="KW-0418">Kinase</keyword>
<keyword evidence="1" id="KW-0479">Metal-binding</keyword>
<keyword evidence="1" id="KW-0784">Thiamine biosynthesis</keyword>
<feature type="binding site" evidence="1">
    <location>
        <position position="54"/>
    </location>
    <ligand>
        <name>Mg(2+)</name>
        <dbReference type="ChEBI" id="CHEBI:18420"/>
        <label>1</label>
    </ligand>
</feature>
<sequence>MRYTPVSKIGERPLISLISNIFRELPDGIILGAGPDDCAVIDIKESSYLVVTTDMLHRMTDFPWQMSPWQIGWMSAAVNLSDIAAMGARPLGVLAAIGLPIDTDVAFAEEIARGMRDCAREYDTAIIGGDIDTHDELTICGTALGTVPKEQLLTRKGAHVGDKVCVTGYAGAAGAALYALENDINAPDSVLKALLEPTPRINEAMKLASMGHVTSMMDTSDGIAMSLYDLSKSSEVGFRLQEKMLPLQPEVEELMSFNRENLYSMALYTGGDFELIFTVRPEGIEDVLKLGNISMIGEVVHQEKSISIQKSDGTVLQVERKGYEQLKIADNT</sequence>
<dbReference type="InterPro" id="IPR006283">
    <property type="entry name" value="ThiL-like"/>
</dbReference>
<evidence type="ECO:0000259" key="2">
    <source>
        <dbReference type="Pfam" id="PF00586"/>
    </source>
</evidence>
<dbReference type="Gene3D" id="3.90.650.10">
    <property type="entry name" value="PurM-like C-terminal domain"/>
    <property type="match status" value="1"/>
</dbReference>
<feature type="binding site" evidence="1">
    <location>
        <position position="82"/>
    </location>
    <ligand>
        <name>Mg(2+)</name>
        <dbReference type="ChEBI" id="CHEBI:18420"/>
        <label>4</label>
    </ligand>
</feature>
<organism evidence="4 5">
    <name type="scientific">Methanomethylovorans hollandica (strain DSM 15978 / NBRC 107637 / DMS1)</name>
    <dbReference type="NCBI Taxonomy" id="867904"/>
    <lineage>
        <taxon>Archaea</taxon>
        <taxon>Methanobacteriati</taxon>
        <taxon>Methanobacteriota</taxon>
        <taxon>Stenosarchaea group</taxon>
        <taxon>Methanomicrobia</taxon>
        <taxon>Methanosarcinales</taxon>
        <taxon>Methanosarcinaceae</taxon>
        <taxon>Methanomethylovorans</taxon>
    </lineage>
</organism>
<dbReference type="NCBIfam" id="TIGR01379">
    <property type="entry name" value="thiL"/>
    <property type="match status" value="1"/>
</dbReference>
<feature type="domain" description="PurM-like N-terminal" evidence="2">
    <location>
        <begin position="36"/>
        <end position="147"/>
    </location>
</feature>
<dbReference type="GO" id="GO:0009229">
    <property type="term" value="P:thiamine diphosphate biosynthetic process"/>
    <property type="evidence" value="ECO:0007669"/>
    <property type="project" value="UniProtKB-UniRule"/>
</dbReference>
<feature type="binding site" evidence="1">
    <location>
        <position position="52"/>
    </location>
    <ligand>
        <name>Mg(2+)</name>
        <dbReference type="ChEBI" id="CHEBI:18420"/>
        <label>4</label>
    </ligand>
</feature>
<name>L0L1L8_METHD</name>
<dbReference type="SUPFAM" id="SSF56042">
    <property type="entry name" value="PurM C-terminal domain-like"/>
    <property type="match status" value="1"/>
</dbReference>
<dbReference type="GO" id="GO:0000287">
    <property type="term" value="F:magnesium ion binding"/>
    <property type="evidence" value="ECO:0007669"/>
    <property type="project" value="UniProtKB-UniRule"/>
</dbReference>
<dbReference type="EMBL" id="CP003362">
    <property type="protein sequence ID" value="AGB50278.1"/>
    <property type="molecule type" value="Genomic_DNA"/>
</dbReference>
<keyword evidence="1" id="KW-0067">ATP-binding</keyword>